<dbReference type="Proteomes" id="UP000034392">
    <property type="component" value="Chromosome"/>
</dbReference>
<evidence type="ECO:0000313" key="1">
    <source>
        <dbReference type="EMBL" id="AKH43674.1"/>
    </source>
</evidence>
<accession>A0A0F7KVH9</accession>
<dbReference type="RefSeq" id="WP_046904172.1">
    <property type="nucleotide sequence ID" value="NZ_CP011452.2"/>
</dbReference>
<name>A0A0F7KVH9_9SPHN</name>
<dbReference type="PANTHER" id="PTHR22617">
    <property type="entry name" value="CHEMOTAXIS SENSOR HISTIDINE KINASE-RELATED"/>
    <property type="match status" value="1"/>
</dbReference>
<dbReference type="GO" id="GO:0006935">
    <property type="term" value="P:chemotaxis"/>
    <property type="evidence" value="ECO:0007669"/>
    <property type="project" value="InterPro"/>
</dbReference>
<dbReference type="PROSITE" id="PS50851">
    <property type="entry name" value="CHEW"/>
    <property type="match status" value="1"/>
</dbReference>
<dbReference type="GO" id="GO:0005829">
    <property type="term" value="C:cytosol"/>
    <property type="evidence" value="ECO:0007669"/>
    <property type="project" value="TreeGrafter"/>
</dbReference>
<dbReference type="STRING" id="1267766.WYH_02644"/>
<dbReference type="PANTHER" id="PTHR22617:SF23">
    <property type="entry name" value="CHEMOTAXIS PROTEIN CHEW"/>
    <property type="match status" value="1"/>
</dbReference>
<dbReference type="GO" id="GO:0007165">
    <property type="term" value="P:signal transduction"/>
    <property type="evidence" value="ECO:0007669"/>
    <property type="project" value="InterPro"/>
</dbReference>
<dbReference type="SUPFAM" id="SSF50341">
    <property type="entry name" value="CheW-like"/>
    <property type="match status" value="1"/>
</dbReference>
<keyword evidence="2" id="KW-1185">Reference proteome</keyword>
<proteinExistence type="predicted"/>
<dbReference type="PATRIC" id="fig|1267766.3.peg.2678"/>
<dbReference type="InterPro" id="IPR002545">
    <property type="entry name" value="CheW-lke_dom"/>
</dbReference>
<gene>
    <name evidence="1" type="ORF">WYH_02644</name>
</gene>
<dbReference type="AlphaFoldDB" id="A0A0F7KVH9"/>
<evidence type="ECO:0000313" key="2">
    <source>
        <dbReference type="Proteomes" id="UP000034392"/>
    </source>
</evidence>
<protein>
    <submittedName>
        <fullName evidence="1">CheW-like domain protein</fullName>
    </submittedName>
</protein>
<dbReference type="SMART" id="SM00260">
    <property type="entry name" value="CheW"/>
    <property type="match status" value="1"/>
</dbReference>
<sequence length="158" mass="16821">MSAKFLVVELAGRRAVMAASAIDSVIELEHSVPVPGAPDHIAGLAALRSRPLTVISCRKAIGLGDDESCRSSRAVVVDQENHFYGLLVDEADEIVAALADPVPLRVDPGEGWRHACRSMVETESGLLPLLDIPTIIDGPGEGPLGKFLDNEINLHRGQ</sequence>
<reference evidence="1" key="1">
    <citation type="submission" date="2015-05" db="EMBL/GenBank/DDBJ databases">
        <title>The complete genome of Altererythrobacter atlanticus strain 26DY36.</title>
        <authorList>
            <person name="Wu Y.-H."/>
            <person name="Cheng H."/>
            <person name="Wu X.-W."/>
        </authorList>
    </citation>
    <scope>NUCLEOTIDE SEQUENCE [LARGE SCALE GENOMIC DNA]</scope>
    <source>
        <strain evidence="1">26DY36</strain>
    </source>
</reference>
<dbReference type="Gene3D" id="2.30.30.40">
    <property type="entry name" value="SH3 Domains"/>
    <property type="match status" value="1"/>
</dbReference>
<dbReference type="InterPro" id="IPR039315">
    <property type="entry name" value="CheW"/>
</dbReference>
<dbReference type="Pfam" id="PF01584">
    <property type="entry name" value="CheW"/>
    <property type="match status" value="1"/>
</dbReference>
<dbReference type="Gene3D" id="2.40.50.180">
    <property type="entry name" value="CheA-289, Domain 4"/>
    <property type="match status" value="1"/>
</dbReference>
<dbReference type="OrthoDB" id="7390823at2"/>
<dbReference type="InterPro" id="IPR036061">
    <property type="entry name" value="CheW-like_dom_sf"/>
</dbReference>
<dbReference type="KEGG" id="aay:WYH_02644"/>
<dbReference type="EMBL" id="CP011452">
    <property type="protein sequence ID" value="AKH43674.1"/>
    <property type="molecule type" value="Genomic_DNA"/>
</dbReference>
<organism evidence="1 2">
    <name type="scientific">Croceibacterium atlanticum</name>
    <dbReference type="NCBI Taxonomy" id="1267766"/>
    <lineage>
        <taxon>Bacteria</taxon>
        <taxon>Pseudomonadati</taxon>
        <taxon>Pseudomonadota</taxon>
        <taxon>Alphaproteobacteria</taxon>
        <taxon>Sphingomonadales</taxon>
        <taxon>Erythrobacteraceae</taxon>
        <taxon>Croceibacterium</taxon>
    </lineage>
</organism>